<keyword evidence="7 8" id="KW-0472">Membrane</keyword>
<comment type="similarity">
    <text evidence="2">Belongs to the binding-protein-dependent transport system permease family. CysTW subfamily.</text>
</comment>
<dbReference type="GO" id="GO:0055085">
    <property type="term" value="P:transmembrane transport"/>
    <property type="evidence" value="ECO:0007669"/>
    <property type="project" value="InterPro"/>
</dbReference>
<evidence type="ECO:0000256" key="3">
    <source>
        <dbReference type="ARBA" id="ARBA00022448"/>
    </source>
</evidence>
<evidence type="ECO:0000256" key="5">
    <source>
        <dbReference type="ARBA" id="ARBA00022692"/>
    </source>
</evidence>
<dbReference type="Pfam" id="PF00528">
    <property type="entry name" value="BPD_transp_1"/>
    <property type="match status" value="1"/>
</dbReference>
<evidence type="ECO:0000256" key="8">
    <source>
        <dbReference type="RuleBase" id="RU363032"/>
    </source>
</evidence>
<dbReference type="EMBL" id="LR215037">
    <property type="protein sequence ID" value="VEU75445.1"/>
    <property type="molecule type" value="Genomic_DNA"/>
</dbReference>
<evidence type="ECO:0000313" key="10">
    <source>
        <dbReference type="EMBL" id="VEU75445.1"/>
    </source>
</evidence>
<dbReference type="SUPFAM" id="SSF161098">
    <property type="entry name" value="MetI-like"/>
    <property type="match status" value="1"/>
</dbReference>
<feature type="domain" description="ABC transmembrane type-1" evidence="9">
    <location>
        <begin position="64"/>
        <end position="260"/>
    </location>
</feature>
<feature type="transmembrane region" description="Helical" evidence="8">
    <location>
        <begin position="21"/>
        <end position="44"/>
    </location>
</feature>
<feature type="transmembrane region" description="Helical" evidence="8">
    <location>
        <begin position="136"/>
        <end position="157"/>
    </location>
</feature>
<dbReference type="Gene3D" id="1.10.3720.10">
    <property type="entry name" value="MetI-like"/>
    <property type="match status" value="1"/>
</dbReference>
<dbReference type="Proteomes" id="UP000290243">
    <property type="component" value="Chromosome"/>
</dbReference>
<evidence type="ECO:0000256" key="2">
    <source>
        <dbReference type="ARBA" id="ARBA00007069"/>
    </source>
</evidence>
<sequence length="279" mass="31057">MNSKTRFKHNLNKRSLLVLPYLLIAILLVFIPIILIIINAFVHTGDNGIDPTILVRDTKTWDKIGRSLLIGVLSAIISLFIAFPYSYFIARTKNKVVQIYALSLILSPMVIFTIAKIYAIKGFFLTIAPTENDLNAIWFMVLGLTYLNLPYMIMPLYSVIKDMPNNILEASSDLGYNHTKTFFKVILPYCSKAILSGLGLIFLSSATTFVISEKLLPDGSQLQTIGELINKYTNPANKAEIAIGTTLVLVVSAVFIGSYAIINFVPKLIIKLKRGGNYE</sequence>
<keyword evidence="5 8" id="KW-0812">Transmembrane</keyword>
<organism evidence="10 11">
    <name type="scientific">Mycoplasmopsis maculosa</name>
    <dbReference type="NCBI Taxonomy" id="114885"/>
    <lineage>
        <taxon>Bacteria</taxon>
        <taxon>Bacillati</taxon>
        <taxon>Mycoplasmatota</taxon>
        <taxon>Mycoplasmoidales</taxon>
        <taxon>Metamycoplasmataceae</taxon>
        <taxon>Mycoplasmopsis</taxon>
    </lineage>
</organism>
<dbReference type="AlphaFoldDB" id="A0A449B4F2"/>
<evidence type="ECO:0000313" key="11">
    <source>
        <dbReference type="Proteomes" id="UP000290243"/>
    </source>
</evidence>
<dbReference type="PROSITE" id="PS50928">
    <property type="entry name" value="ABC_TM1"/>
    <property type="match status" value="1"/>
</dbReference>
<feature type="transmembrane region" description="Helical" evidence="8">
    <location>
        <begin position="99"/>
        <end position="124"/>
    </location>
</feature>
<dbReference type="GO" id="GO:0005886">
    <property type="term" value="C:plasma membrane"/>
    <property type="evidence" value="ECO:0007669"/>
    <property type="project" value="UniProtKB-SubCell"/>
</dbReference>
<dbReference type="InterPro" id="IPR000515">
    <property type="entry name" value="MetI-like"/>
</dbReference>
<feature type="transmembrane region" description="Helical" evidence="8">
    <location>
        <begin position="64"/>
        <end position="87"/>
    </location>
</feature>
<dbReference type="InterPro" id="IPR035906">
    <property type="entry name" value="MetI-like_sf"/>
</dbReference>
<comment type="subcellular location">
    <subcellularLocation>
        <location evidence="1 8">Cell membrane</location>
        <topology evidence="1 8">Multi-pass membrane protein</topology>
    </subcellularLocation>
</comment>
<keyword evidence="6 8" id="KW-1133">Transmembrane helix</keyword>
<dbReference type="KEGG" id="mmau:NCTC10168_00367"/>
<dbReference type="CDD" id="cd06261">
    <property type="entry name" value="TM_PBP2"/>
    <property type="match status" value="1"/>
</dbReference>
<protein>
    <submittedName>
        <fullName evidence="10">Polyamine (Spermidine/putrescine) ABC transporter permease</fullName>
    </submittedName>
</protein>
<evidence type="ECO:0000259" key="9">
    <source>
        <dbReference type="PROSITE" id="PS50928"/>
    </source>
</evidence>
<evidence type="ECO:0000256" key="4">
    <source>
        <dbReference type="ARBA" id="ARBA00022475"/>
    </source>
</evidence>
<evidence type="ECO:0000256" key="7">
    <source>
        <dbReference type="ARBA" id="ARBA00023136"/>
    </source>
</evidence>
<evidence type="ECO:0000256" key="1">
    <source>
        <dbReference type="ARBA" id="ARBA00004651"/>
    </source>
</evidence>
<evidence type="ECO:0000256" key="6">
    <source>
        <dbReference type="ARBA" id="ARBA00022989"/>
    </source>
</evidence>
<reference evidence="10 11" key="1">
    <citation type="submission" date="2019-01" db="EMBL/GenBank/DDBJ databases">
        <authorList>
            <consortium name="Pathogen Informatics"/>
        </authorList>
    </citation>
    <scope>NUCLEOTIDE SEQUENCE [LARGE SCALE GENOMIC DNA]</scope>
    <source>
        <strain evidence="10 11">NCTC10168</strain>
    </source>
</reference>
<dbReference type="PANTHER" id="PTHR42929">
    <property type="entry name" value="INNER MEMBRANE ABC TRANSPORTER PERMEASE PROTEIN YDCU-RELATED-RELATED"/>
    <property type="match status" value="1"/>
</dbReference>
<dbReference type="OrthoDB" id="9807047at2"/>
<name>A0A449B4F2_9BACT</name>
<feature type="transmembrane region" description="Helical" evidence="8">
    <location>
        <begin position="193"/>
        <end position="212"/>
    </location>
</feature>
<keyword evidence="11" id="KW-1185">Reference proteome</keyword>
<proteinExistence type="inferred from homology"/>
<dbReference type="RefSeq" id="WP_129646539.1">
    <property type="nucleotide sequence ID" value="NZ_LR215037.1"/>
</dbReference>
<gene>
    <name evidence="10" type="primary">potB</name>
    <name evidence="10" type="ORF">NCTC10168_00367</name>
</gene>
<feature type="transmembrane region" description="Helical" evidence="8">
    <location>
        <begin position="241"/>
        <end position="265"/>
    </location>
</feature>
<accession>A0A449B4F2</accession>
<keyword evidence="4" id="KW-1003">Cell membrane</keyword>
<keyword evidence="3 8" id="KW-0813">Transport</keyword>
<dbReference type="PANTHER" id="PTHR42929:SF1">
    <property type="entry name" value="INNER MEMBRANE ABC TRANSPORTER PERMEASE PROTEIN YDCU-RELATED"/>
    <property type="match status" value="1"/>
</dbReference>